<dbReference type="GeneTree" id="ENSGT00950000182946"/>
<dbReference type="PANTHER" id="PTHR10271:SF29">
    <property type="entry name" value="INTERFERON-INDUCED PROTEIN WITH TETRATRICOPEPTIDE REPEATS-RELATED"/>
    <property type="match status" value="1"/>
</dbReference>
<dbReference type="Pfam" id="PF13432">
    <property type="entry name" value="TPR_16"/>
    <property type="match status" value="1"/>
</dbReference>
<sequence>ITADVSVHEADRALRSRLLKLESRFMWDLRKEHMDLEDLSTRLQEQIDEGPGRRDTVDHSYSFLAYVRYLQDRPEEAVLLLNQSEERTRERFGEESERWLIVTYGDLAWLSYHTGDYTLCEAYCGRLRNPTSSPSVLHPEVYGEKAWTFLKFSIRYYPRAIQCFRKAMELQPDNSEWNSGYAIALYQTSEEAEDSPVIRQLRRALELSPDDGMLLMLLALRLHFYQQHEEAEALVERALEVDPDHPHITRYVAKYLRVQGEVERSIDLLQRVLENNGKSAFIHHQLALCYRKKKIALYDRMRLMIQHLEEAVRLRPCFVYAMTDLALMYAENKDLNRYLSPVCHVCKETLFILHLLKHCHKFYKVCCCSCLLQKLKQIAERHLSGDGNDGEALGVLGLVYRAEGELTEAAGYYERALTCDLNNQQHREALSQLRMELTQQAHIP</sequence>
<keyword evidence="2" id="KW-0677">Repeat</keyword>
<dbReference type="InterPro" id="IPR011990">
    <property type="entry name" value="TPR-like_helical_dom_sf"/>
</dbReference>
<dbReference type="PANTHER" id="PTHR10271">
    <property type="entry name" value="INTERFERON-INDUCED PROTEIN WITH TETRATRICOPEPTIDE REPEATS"/>
    <property type="match status" value="1"/>
</dbReference>
<dbReference type="SUPFAM" id="SSF48452">
    <property type="entry name" value="TPR-like"/>
    <property type="match status" value="2"/>
</dbReference>
<organism evidence="7 8">
    <name type="scientific">Myripristis murdjan</name>
    <name type="common">pinecone soldierfish</name>
    <dbReference type="NCBI Taxonomy" id="586833"/>
    <lineage>
        <taxon>Eukaryota</taxon>
        <taxon>Metazoa</taxon>
        <taxon>Chordata</taxon>
        <taxon>Craniata</taxon>
        <taxon>Vertebrata</taxon>
        <taxon>Euteleostomi</taxon>
        <taxon>Actinopterygii</taxon>
        <taxon>Neopterygii</taxon>
        <taxon>Teleostei</taxon>
        <taxon>Neoteleostei</taxon>
        <taxon>Acanthomorphata</taxon>
        <taxon>Holocentriformes</taxon>
        <taxon>Holocentridae</taxon>
        <taxon>Myripristis</taxon>
    </lineage>
</organism>
<comment type="similarity">
    <text evidence="5">Belongs to the IFIT family.</text>
</comment>
<dbReference type="PROSITE" id="PS50005">
    <property type="entry name" value="TPR"/>
    <property type="match status" value="1"/>
</dbReference>
<keyword evidence="8" id="KW-1185">Reference proteome</keyword>
<evidence type="ECO:0000256" key="4">
    <source>
        <dbReference type="ARBA" id="ARBA00022859"/>
    </source>
</evidence>
<evidence type="ECO:0000256" key="2">
    <source>
        <dbReference type="ARBA" id="ARBA00022737"/>
    </source>
</evidence>
<dbReference type="SMART" id="SM00028">
    <property type="entry name" value="TPR"/>
    <property type="match status" value="4"/>
</dbReference>
<dbReference type="AlphaFoldDB" id="A0A667YT81"/>
<dbReference type="InterPro" id="IPR019734">
    <property type="entry name" value="TPR_rpt"/>
</dbReference>
<evidence type="ECO:0000256" key="3">
    <source>
        <dbReference type="ARBA" id="ARBA00022803"/>
    </source>
</evidence>
<gene>
    <name evidence="7" type="primary">LOC115377547</name>
</gene>
<accession>A0A667YT81</accession>
<keyword evidence="1" id="KW-0399">Innate immunity</keyword>
<reference evidence="7" key="3">
    <citation type="submission" date="2025-09" db="UniProtKB">
        <authorList>
            <consortium name="Ensembl"/>
        </authorList>
    </citation>
    <scope>IDENTIFICATION</scope>
</reference>
<evidence type="ECO:0000256" key="5">
    <source>
        <dbReference type="ARBA" id="ARBA00038336"/>
    </source>
</evidence>
<proteinExistence type="inferred from homology"/>
<dbReference type="GO" id="GO:0051607">
    <property type="term" value="P:defense response to virus"/>
    <property type="evidence" value="ECO:0007669"/>
    <property type="project" value="TreeGrafter"/>
</dbReference>
<dbReference type="GO" id="GO:0045087">
    <property type="term" value="P:innate immune response"/>
    <property type="evidence" value="ECO:0007669"/>
    <property type="project" value="UniProtKB-KW"/>
</dbReference>
<reference evidence="7" key="1">
    <citation type="submission" date="2019-06" db="EMBL/GenBank/DDBJ databases">
        <authorList>
            <consortium name="Wellcome Sanger Institute Data Sharing"/>
        </authorList>
    </citation>
    <scope>NUCLEOTIDE SEQUENCE [LARGE SCALE GENOMIC DNA]</scope>
</reference>
<dbReference type="Proteomes" id="UP000472263">
    <property type="component" value="Chromosome 19"/>
</dbReference>
<dbReference type="Pfam" id="PF13176">
    <property type="entry name" value="TPR_7"/>
    <property type="match status" value="1"/>
</dbReference>
<dbReference type="Ensembl" id="ENSMMDT00005031808.1">
    <property type="protein sequence ID" value="ENSMMDP00005031102.1"/>
    <property type="gene ID" value="ENSMMDG00005014674.1"/>
</dbReference>
<keyword evidence="3 6" id="KW-0802">TPR repeat</keyword>
<dbReference type="GO" id="GO:0005829">
    <property type="term" value="C:cytosol"/>
    <property type="evidence" value="ECO:0007669"/>
    <property type="project" value="TreeGrafter"/>
</dbReference>
<name>A0A667YT81_9TELE</name>
<evidence type="ECO:0000256" key="1">
    <source>
        <dbReference type="ARBA" id="ARBA00022588"/>
    </source>
</evidence>
<feature type="repeat" description="TPR" evidence="6">
    <location>
        <begin position="390"/>
        <end position="423"/>
    </location>
</feature>
<evidence type="ECO:0000313" key="7">
    <source>
        <dbReference type="Ensembl" id="ENSMMDP00005031102.1"/>
    </source>
</evidence>
<dbReference type="FunFam" id="1.25.40.10:FF:000036">
    <property type="entry name" value="interferon-induced protein with tetratricopeptide repeats 5"/>
    <property type="match status" value="1"/>
</dbReference>
<reference evidence="7" key="2">
    <citation type="submission" date="2025-08" db="UniProtKB">
        <authorList>
            <consortium name="Ensembl"/>
        </authorList>
    </citation>
    <scope>IDENTIFICATION</scope>
</reference>
<keyword evidence="4" id="KW-0391">Immunity</keyword>
<dbReference type="Gene3D" id="1.25.40.10">
    <property type="entry name" value="Tetratricopeptide repeat domain"/>
    <property type="match status" value="4"/>
</dbReference>
<evidence type="ECO:0000256" key="6">
    <source>
        <dbReference type="PROSITE-ProRule" id="PRU00339"/>
    </source>
</evidence>
<evidence type="ECO:0000313" key="8">
    <source>
        <dbReference type="Proteomes" id="UP000472263"/>
    </source>
</evidence>
<protein>
    <submittedName>
        <fullName evidence="7">Uncharacterized protein</fullName>
    </submittedName>
</protein>